<sequence>MSERTINRDKKLIAIIGPTASGKSDWGVEIAKKCNGEIVSADSRQVYRGLDIGTGKEGAPSAPNESTKITKVQKYKITNKQQFNNLTIEQLRSNIRWIDGVPQWLIDIIEPGTKFTMFDWLAAARKVVEDIFARGKIPIIVGGTGLYIQALTEGFELEKSKIQNPDVKYSRKELEKKSLKQLQDIFCKLEIENCKIDINNPHRLIRAIERAQAGEVVAKKKPDFEVLQIAIDLPREVLYRRIDQRVDDWFHEGFVTEVGGLLDRGVDPKWLEKIGLEYRILTQYLIQNVKCKDQ</sequence>
<dbReference type="AlphaFoldDB" id="A0A1J4RRN9"/>
<dbReference type="Proteomes" id="UP000182753">
    <property type="component" value="Unassembled WGS sequence"/>
</dbReference>
<evidence type="ECO:0000313" key="14">
    <source>
        <dbReference type="EMBL" id="OIN90059.1"/>
    </source>
</evidence>
<dbReference type="InterPro" id="IPR018022">
    <property type="entry name" value="IPT"/>
</dbReference>
<dbReference type="InterPro" id="IPR027417">
    <property type="entry name" value="P-loop_NTPase"/>
</dbReference>
<evidence type="ECO:0000256" key="4">
    <source>
        <dbReference type="ARBA" id="ARBA00012665"/>
    </source>
</evidence>
<evidence type="ECO:0000256" key="13">
    <source>
        <dbReference type="ARBA" id="ARBA00049563"/>
    </source>
</evidence>
<accession>A0A1J4RRN9</accession>
<dbReference type="HAMAP" id="MF_00185">
    <property type="entry name" value="IPP_trans"/>
    <property type="match status" value="1"/>
</dbReference>
<dbReference type="Pfam" id="PF01715">
    <property type="entry name" value="IPPT"/>
    <property type="match status" value="1"/>
</dbReference>
<feature type="non-terminal residue" evidence="14">
    <location>
        <position position="294"/>
    </location>
</feature>
<comment type="function">
    <text evidence="2">Catalyzes the transfer of a dimethylallyl group onto the adenine at position 37 in tRNAs that read codons beginning with uridine, leading to the formation of N6-(dimethylallyl)adenosine (i(6)A).</text>
</comment>
<dbReference type="GO" id="GO:0006400">
    <property type="term" value="P:tRNA modification"/>
    <property type="evidence" value="ECO:0007669"/>
    <property type="project" value="TreeGrafter"/>
</dbReference>
<dbReference type="GO" id="GO:0052381">
    <property type="term" value="F:tRNA dimethylallyltransferase activity"/>
    <property type="evidence" value="ECO:0007669"/>
    <property type="project" value="UniProtKB-EC"/>
</dbReference>
<evidence type="ECO:0000256" key="10">
    <source>
        <dbReference type="ARBA" id="ARBA00022842"/>
    </source>
</evidence>
<evidence type="ECO:0000256" key="1">
    <source>
        <dbReference type="ARBA" id="ARBA00001946"/>
    </source>
</evidence>
<evidence type="ECO:0000256" key="8">
    <source>
        <dbReference type="ARBA" id="ARBA00022741"/>
    </source>
</evidence>
<keyword evidence="9" id="KW-0067">ATP-binding</keyword>
<evidence type="ECO:0000256" key="2">
    <source>
        <dbReference type="ARBA" id="ARBA00003213"/>
    </source>
</evidence>
<dbReference type="GO" id="GO:0005524">
    <property type="term" value="F:ATP binding"/>
    <property type="evidence" value="ECO:0007669"/>
    <property type="project" value="UniProtKB-KW"/>
</dbReference>
<dbReference type="EMBL" id="MNUJ01000013">
    <property type="protein sequence ID" value="OIN90059.1"/>
    <property type="molecule type" value="Genomic_DNA"/>
</dbReference>
<keyword evidence="10" id="KW-0460">Magnesium</keyword>
<comment type="catalytic activity">
    <reaction evidence="13">
        <text>adenosine(37) in tRNA + dimethylallyl diphosphate = N(6)-dimethylallyladenosine(37) in tRNA + diphosphate</text>
        <dbReference type="Rhea" id="RHEA:26482"/>
        <dbReference type="Rhea" id="RHEA-COMP:10162"/>
        <dbReference type="Rhea" id="RHEA-COMP:10375"/>
        <dbReference type="ChEBI" id="CHEBI:33019"/>
        <dbReference type="ChEBI" id="CHEBI:57623"/>
        <dbReference type="ChEBI" id="CHEBI:74411"/>
        <dbReference type="ChEBI" id="CHEBI:74415"/>
        <dbReference type="EC" id="2.5.1.75"/>
    </reaction>
</comment>
<dbReference type="SUPFAM" id="SSF52540">
    <property type="entry name" value="P-loop containing nucleoside triphosphate hydrolases"/>
    <property type="match status" value="1"/>
</dbReference>
<keyword evidence="7" id="KW-0819">tRNA processing</keyword>
<organism evidence="14 15">
    <name type="scientific">Candidatus Berkelbacteria bacterium CG1_02_42_45</name>
    <dbReference type="NCBI Taxonomy" id="1805036"/>
    <lineage>
        <taxon>Bacteria</taxon>
        <taxon>Candidatus Berkelbacteria</taxon>
    </lineage>
</organism>
<protein>
    <recommendedName>
        <fullName evidence="5">tRNA dimethylallyltransferase</fullName>
        <ecNumber evidence="4">2.5.1.75</ecNumber>
    </recommendedName>
    <alternativeName>
        <fullName evidence="11">Dimethylallyl diphosphate:tRNA dimethylallyltransferase</fullName>
    </alternativeName>
    <alternativeName>
        <fullName evidence="12">Isopentenyl-diphosphate:tRNA isopentenyltransferase</fullName>
    </alternativeName>
</protein>
<evidence type="ECO:0000256" key="3">
    <source>
        <dbReference type="ARBA" id="ARBA00005842"/>
    </source>
</evidence>
<evidence type="ECO:0000256" key="11">
    <source>
        <dbReference type="ARBA" id="ARBA00030358"/>
    </source>
</evidence>
<comment type="similarity">
    <text evidence="3">Belongs to the IPP transferase family.</text>
</comment>
<reference evidence="14 15" key="1">
    <citation type="journal article" date="2016" name="Environ. Microbiol.">
        <title>Genomic resolution of a cold subsurface aquifer community provides metabolic insights for novel microbes adapted to high CO concentrations.</title>
        <authorList>
            <person name="Probst A.J."/>
            <person name="Castelle C.J."/>
            <person name="Singh A."/>
            <person name="Brown C.T."/>
            <person name="Anantharaman K."/>
            <person name="Sharon I."/>
            <person name="Hug L.A."/>
            <person name="Burstein D."/>
            <person name="Emerson J.B."/>
            <person name="Thomas B.C."/>
            <person name="Banfield J.F."/>
        </authorList>
    </citation>
    <scope>NUCLEOTIDE SEQUENCE [LARGE SCALE GENOMIC DNA]</scope>
    <source>
        <strain evidence="14">CG1_02_42_45</strain>
    </source>
</reference>
<dbReference type="InterPro" id="IPR039657">
    <property type="entry name" value="Dimethylallyltransferase"/>
</dbReference>
<dbReference type="PANTHER" id="PTHR11088">
    <property type="entry name" value="TRNA DIMETHYLALLYLTRANSFERASE"/>
    <property type="match status" value="1"/>
</dbReference>
<dbReference type="EC" id="2.5.1.75" evidence="4"/>
<proteinExistence type="inferred from homology"/>
<evidence type="ECO:0000256" key="9">
    <source>
        <dbReference type="ARBA" id="ARBA00022840"/>
    </source>
</evidence>
<evidence type="ECO:0000256" key="6">
    <source>
        <dbReference type="ARBA" id="ARBA00022679"/>
    </source>
</evidence>
<evidence type="ECO:0000256" key="5">
    <source>
        <dbReference type="ARBA" id="ARBA00017477"/>
    </source>
</evidence>
<comment type="cofactor">
    <cofactor evidence="1">
        <name>Mg(2+)</name>
        <dbReference type="ChEBI" id="CHEBI:18420"/>
    </cofactor>
</comment>
<evidence type="ECO:0000256" key="7">
    <source>
        <dbReference type="ARBA" id="ARBA00022694"/>
    </source>
</evidence>
<comment type="caution">
    <text evidence="14">The sequence shown here is derived from an EMBL/GenBank/DDBJ whole genome shotgun (WGS) entry which is preliminary data.</text>
</comment>
<keyword evidence="8" id="KW-0547">Nucleotide-binding</keyword>
<name>A0A1J4RRN9_9BACT</name>
<evidence type="ECO:0000256" key="12">
    <source>
        <dbReference type="ARBA" id="ARBA00030893"/>
    </source>
</evidence>
<dbReference type="Gene3D" id="3.40.50.300">
    <property type="entry name" value="P-loop containing nucleotide triphosphate hydrolases"/>
    <property type="match status" value="1"/>
</dbReference>
<evidence type="ECO:0000313" key="15">
    <source>
        <dbReference type="Proteomes" id="UP000182753"/>
    </source>
</evidence>
<keyword evidence="6" id="KW-0808">Transferase</keyword>
<gene>
    <name evidence="14" type="ORF">AUJ40_00635</name>
</gene>
<dbReference type="Pfam" id="PF01745">
    <property type="entry name" value="IPT"/>
    <property type="match status" value="1"/>
</dbReference>
<dbReference type="PANTHER" id="PTHR11088:SF60">
    <property type="entry name" value="TRNA DIMETHYLALLYLTRANSFERASE"/>
    <property type="match status" value="1"/>
</dbReference>